<sequence>MEPKLRGQRRLLVDDRPKLRSPHLLYFFSLYHSNIYSETPREKQRGYRNKKEESFKTLPIAIQSSRLNCSDFQNI</sequence>
<name>A0ACB8Y471_ARCLA</name>
<proteinExistence type="predicted"/>
<gene>
    <name evidence="1" type="ORF">L6452_37322</name>
</gene>
<comment type="caution">
    <text evidence="1">The sequence shown here is derived from an EMBL/GenBank/DDBJ whole genome shotgun (WGS) entry which is preliminary data.</text>
</comment>
<dbReference type="Proteomes" id="UP001055879">
    <property type="component" value="Linkage Group LG14"/>
</dbReference>
<reference evidence="2" key="1">
    <citation type="journal article" date="2022" name="Mol. Ecol. Resour.">
        <title>The genomes of chicory, endive, great burdock and yacon provide insights into Asteraceae palaeo-polyploidization history and plant inulin production.</title>
        <authorList>
            <person name="Fan W."/>
            <person name="Wang S."/>
            <person name="Wang H."/>
            <person name="Wang A."/>
            <person name="Jiang F."/>
            <person name="Liu H."/>
            <person name="Zhao H."/>
            <person name="Xu D."/>
            <person name="Zhang Y."/>
        </authorList>
    </citation>
    <scope>NUCLEOTIDE SEQUENCE [LARGE SCALE GENOMIC DNA]</scope>
    <source>
        <strain evidence="2">cv. Niubang</strain>
    </source>
</reference>
<organism evidence="1 2">
    <name type="scientific">Arctium lappa</name>
    <name type="common">Greater burdock</name>
    <name type="synonym">Lappa major</name>
    <dbReference type="NCBI Taxonomy" id="4217"/>
    <lineage>
        <taxon>Eukaryota</taxon>
        <taxon>Viridiplantae</taxon>
        <taxon>Streptophyta</taxon>
        <taxon>Embryophyta</taxon>
        <taxon>Tracheophyta</taxon>
        <taxon>Spermatophyta</taxon>
        <taxon>Magnoliopsida</taxon>
        <taxon>eudicotyledons</taxon>
        <taxon>Gunneridae</taxon>
        <taxon>Pentapetalae</taxon>
        <taxon>asterids</taxon>
        <taxon>campanulids</taxon>
        <taxon>Asterales</taxon>
        <taxon>Asteraceae</taxon>
        <taxon>Carduoideae</taxon>
        <taxon>Cardueae</taxon>
        <taxon>Arctiinae</taxon>
        <taxon>Arctium</taxon>
    </lineage>
</organism>
<accession>A0ACB8Y471</accession>
<dbReference type="EMBL" id="CM042060">
    <property type="protein sequence ID" value="KAI3678043.1"/>
    <property type="molecule type" value="Genomic_DNA"/>
</dbReference>
<evidence type="ECO:0000313" key="1">
    <source>
        <dbReference type="EMBL" id="KAI3678043.1"/>
    </source>
</evidence>
<reference evidence="1 2" key="2">
    <citation type="journal article" date="2022" name="Mol. Ecol. Resour.">
        <title>The genomes of chicory, endive, great burdock and yacon provide insights into Asteraceae paleo-polyploidization history and plant inulin production.</title>
        <authorList>
            <person name="Fan W."/>
            <person name="Wang S."/>
            <person name="Wang H."/>
            <person name="Wang A."/>
            <person name="Jiang F."/>
            <person name="Liu H."/>
            <person name="Zhao H."/>
            <person name="Xu D."/>
            <person name="Zhang Y."/>
        </authorList>
    </citation>
    <scope>NUCLEOTIDE SEQUENCE [LARGE SCALE GENOMIC DNA]</scope>
    <source>
        <strain evidence="2">cv. Niubang</strain>
    </source>
</reference>
<keyword evidence="2" id="KW-1185">Reference proteome</keyword>
<protein>
    <submittedName>
        <fullName evidence="1">Uncharacterized protein</fullName>
    </submittedName>
</protein>
<evidence type="ECO:0000313" key="2">
    <source>
        <dbReference type="Proteomes" id="UP001055879"/>
    </source>
</evidence>